<dbReference type="InterPro" id="IPR028098">
    <property type="entry name" value="Glyco_trans_4-like_N"/>
</dbReference>
<dbReference type="PANTHER" id="PTHR45947">
    <property type="entry name" value="SULFOQUINOVOSYL TRANSFERASE SQD2"/>
    <property type="match status" value="1"/>
</dbReference>
<evidence type="ECO:0000259" key="4">
    <source>
        <dbReference type="Pfam" id="PF13579"/>
    </source>
</evidence>
<protein>
    <submittedName>
        <fullName evidence="5">Glycosyltransferase family 4 protein</fullName>
    </submittedName>
</protein>
<dbReference type="EMBL" id="CP064954">
    <property type="protein sequence ID" value="QPK78596.1"/>
    <property type="molecule type" value="Genomic_DNA"/>
</dbReference>
<reference evidence="5 6" key="1">
    <citation type="submission" date="2020-11" db="EMBL/GenBank/DDBJ databases">
        <title>Corynebacterium sp. ZJ-599.</title>
        <authorList>
            <person name="Zhou J."/>
        </authorList>
    </citation>
    <scope>NUCLEOTIDE SEQUENCE [LARGE SCALE GENOMIC DNA]</scope>
    <source>
        <strain evidence="5 6">ZJ-599</strain>
    </source>
</reference>
<keyword evidence="2 5" id="KW-0808">Transferase</keyword>
<organism evidence="5 6">
    <name type="scientific">Corynebacterium lizhenjunii</name>
    <dbReference type="NCBI Taxonomy" id="2709394"/>
    <lineage>
        <taxon>Bacteria</taxon>
        <taxon>Bacillati</taxon>
        <taxon>Actinomycetota</taxon>
        <taxon>Actinomycetes</taxon>
        <taxon>Mycobacteriales</taxon>
        <taxon>Corynebacteriaceae</taxon>
        <taxon>Corynebacterium</taxon>
    </lineage>
</organism>
<evidence type="ECO:0000259" key="3">
    <source>
        <dbReference type="Pfam" id="PF00534"/>
    </source>
</evidence>
<dbReference type="InterPro" id="IPR050194">
    <property type="entry name" value="Glycosyltransferase_grp1"/>
</dbReference>
<dbReference type="Pfam" id="PF00534">
    <property type="entry name" value="Glycos_transf_1"/>
    <property type="match status" value="1"/>
</dbReference>
<sequence>MRILLFSQYWHPENGVPQRRWQWLTKALVDAGHEVVVIAPQPHYARDTQLKTWLKEAGRVRGHHELIEHGPVGERVIRTRFLPFGNSVVGKASNQFFVAAASLYFALRRGGPLRNWRPDLVIGTVPGLPTAVVTQFAAKAYGIPYLIDLRDAWPELLFESQRWDDALDKGRFNISTLATKSAVKAGSRIVARFLERSLRSASAITTTSEWLSDSLCAQDLASGSVVTVRNLFPPAISPDDLSPHAKVAGELNVLYAGTIGRAQNLQNAVYAAQIAQDSGVAINMKFVGGGAAYDALSRAIHSSGLAQCELIERVDAAELVEYYSWADTALVHLTDWKALERAVPSKTYELASLGLFLTVVAEGEVRSLVEGQGVGVVVPPADPEQLAKEWIALARQSSLDVKKEFAAALEVERVRAVDTLLRTVAQFGQSNTGGTDARVE</sequence>
<dbReference type="SUPFAM" id="SSF53756">
    <property type="entry name" value="UDP-Glycosyltransferase/glycogen phosphorylase"/>
    <property type="match status" value="1"/>
</dbReference>
<dbReference type="CDD" id="cd03794">
    <property type="entry name" value="GT4_WbuB-like"/>
    <property type="match status" value="1"/>
</dbReference>
<keyword evidence="1" id="KW-0328">Glycosyltransferase</keyword>
<dbReference type="KEGG" id="cliz:G7Y31_08540"/>
<dbReference type="PANTHER" id="PTHR45947:SF3">
    <property type="entry name" value="SULFOQUINOVOSYL TRANSFERASE SQD2"/>
    <property type="match status" value="1"/>
</dbReference>
<dbReference type="Proteomes" id="UP000594681">
    <property type="component" value="Chromosome"/>
</dbReference>
<evidence type="ECO:0000256" key="2">
    <source>
        <dbReference type="ARBA" id="ARBA00022679"/>
    </source>
</evidence>
<accession>A0A7T0KDX2</accession>
<evidence type="ECO:0000313" key="5">
    <source>
        <dbReference type="EMBL" id="QPK78596.1"/>
    </source>
</evidence>
<dbReference type="InterPro" id="IPR001296">
    <property type="entry name" value="Glyco_trans_1"/>
</dbReference>
<dbReference type="RefSeq" id="WP_165010786.1">
    <property type="nucleotide sequence ID" value="NZ_CP064954.1"/>
</dbReference>
<gene>
    <name evidence="5" type="ORF">G7Y31_08540</name>
</gene>
<dbReference type="GO" id="GO:1903509">
    <property type="term" value="P:liposaccharide metabolic process"/>
    <property type="evidence" value="ECO:0007669"/>
    <property type="project" value="UniProtKB-ARBA"/>
</dbReference>
<proteinExistence type="predicted"/>
<dbReference type="GO" id="GO:0016758">
    <property type="term" value="F:hexosyltransferase activity"/>
    <property type="evidence" value="ECO:0007669"/>
    <property type="project" value="TreeGrafter"/>
</dbReference>
<dbReference type="AlphaFoldDB" id="A0A7T0KDX2"/>
<dbReference type="Gene3D" id="3.40.50.2000">
    <property type="entry name" value="Glycogen Phosphorylase B"/>
    <property type="match status" value="2"/>
</dbReference>
<feature type="domain" description="Glycosyltransferase subfamily 4-like N-terminal" evidence="4">
    <location>
        <begin position="18"/>
        <end position="230"/>
    </location>
</feature>
<feature type="domain" description="Glycosyl transferase family 1" evidence="3">
    <location>
        <begin position="245"/>
        <end position="394"/>
    </location>
</feature>
<evidence type="ECO:0000313" key="6">
    <source>
        <dbReference type="Proteomes" id="UP000594681"/>
    </source>
</evidence>
<dbReference type="GO" id="GO:1901137">
    <property type="term" value="P:carbohydrate derivative biosynthetic process"/>
    <property type="evidence" value="ECO:0007669"/>
    <property type="project" value="UniProtKB-ARBA"/>
</dbReference>
<keyword evidence="6" id="KW-1185">Reference proteome</keyword>
<dbReference type="Pfam" id="PF13579">
    <property type="entry name" value="Glyco_trans_4_4"/>
    <property type="match status" value="1"/>
</dbReference>
<evidence type="ECO:0000256" key="1">
    <source>
        <dbReference type="ARBA" id="ARBA00022676"/>
    </source>
</evidence>
<name>A0A7T0KDX2_9CORY</name>